<dbReference type="EMBL" id="JAIWYP010000014">
    <property type="protein sequence ID" value="KAH3706148.1"/>
    <property type="molecule type" value="Genomic_DNA"/>
</dbReference>
<dbReference type="AlphaFoldDB" id="A0A9D3YRU0"/>
<dbReference type="Proteomes" id="UP000828390">
    <property type="component" value="Unassembled WGS sequence"/>
</dbReference>
<protein>
    <submittedName>
        <fullName evidence="2">Uncharacterized protein</fullName>
    </submittedName>
</protein>
<feature type="compositionally biased region" description="Polar residues" evidence="1">
    <location>
        <begin position="1"/>
        <end position="14"/>
    </location>
</feature>
<reference evidence="2" key="2">
    <citation type="submission" date="2020-11" db="EMBL/GenBank/DDBJ databases">
        <authorList>
            <person name="McCartney M.A."/>
            <person name="Auch B."/>
            <person name="Kono T."/>
            <person name="Mallez S."/>
            <person name="Becker A."/>
            <person name="Gohl D.M."/>
            <person name="Silverstein K.A.T."/>
            <person name="Koren S."/>
            <person name="Bechman K.B."/>
            <person name="Herman A."/>
            <person name="Abrahante J.E."/>
            <person name="Garbe J."/>
        </authorList>
    </citation>
    <scope>NUCLEOTIDE SEQUENCE</scope>
    <source>
        <strain evidence="2">Duluth1</strain>
        <tissue evidence="2">Whole animal</tissue>
    </source>
</reference>
<organism evidence="2 3">
    <name type="scientific">Dreissena polymorpha</name>
    <name type="common">Zebra mussel</name>
    <name type="synonym">Mytilus polymorpha</name>
    <dbReference type="NCBI Taxonomy" id="45954"/>
    <lineage>
        <taxon>Eukaryota</taxon>
        <taxon>Metazoa</taxon>
        <taxon>Spiralia</taxon>
        <taxon>Lophotrochozoa</taxon>
        <taxon>Mollusca</taxon>
        <taxon>Bivalvia</taxon>
        <taxon>Autobranchia</taxon>
        <taxon>Heteroconchia</taxon>
        <taxon>Euheterodonta</taxon>
        <taxon>Imparidentia</taxon>
        <taxon>Neoheterodontei</taxon>
        <taxon>Myida</taxon>
        <taxon>Dreissenoidea</taxon>
        <taxon>Dreissenidae</taxon>
        <taxon>Dreissena</taxon>
    </lineage>
</organism>
<accession>A0A9D3YRU0</accession>
<evidence type="ECO:0000256" key="1">
    <source>
        <dbReference type="SAM" id="MobiDB-lite"/>
    </source>
</evidence>
<keyword evidence="3" id="KW-1185">Reference proteome</keyword>
<comment type="caution">
    <text evidence="2">The sequence shown here is derived from an EMBL/GenBank/DDBJ whole genome shotgun (WGS) entry which is preliminary data.</text>
</comment>
<reference evidence="2" key="1">
    <citation type="journal article" date="2019" name="bioRxiv">
        <title>The Genome of the Zebra Mussel, Dreissena polymorpha: A Resource for Invasive Species Research.</title>
        <authorList>
            <person name="McCartney M.A."/>
            <person name="Auch B."/>
            <person name="Kono T."/>
            <person name="Mallez S."/>
            <person name="Zhang Y."/>
            <person name="Obille A."/>
            <person name="Becker A."/>
            <person name="Abrahante J.E."/>
            <person name="Garbe J."/>
            <person name="Badalamenti J.P."/>
            <person name="Herman A."/>
            <person name="Mangelson H."/>
            <person name="Liachko I."/>
            <person name="Sullivan S."/>
            <person name="Sone E.D."/>
            <person name="Koren S."/>
            <person name="Silverstein K.A.T."/>
            <person name="Beckman K.B."/>
            <person name="Gohl D.M."/>
        </authorList>
    </citation>
    <scope>NUCLEOTIDE SEQUENCE</scope>
    <source>
        <strain evidence="2">Duluth1</strain>
        <tissue evidence="2">Whole animal</tissue>
    </source>
</reference>
<sequence length="79" mass="9157">MSNDCGSDPFNNYKASKRPCAEQQSCQKVYFEMIAETDKGTFIHSSIVRECASRCKSRDDFGNCTHQLDTYSHIRRHKF</sequence>
<evidence type="ECO:0000313" key="2">
    <source>
        <dbReference type="EMBL" id="KAH3706148.1"/>
    </source>
</evidence>
<name>A0A9D3YRU0_DREPO</name>
<evidence type="ECO:0000313" key="3">
    <source>
        <dbReference type="Proteomes" id="UP000828390"/>
    </source>
</evidence>
<feature type="region of interest" description="Disordered" evidence="1">
    <location>
        <begin position="1"/>
        <end position="20"/>
    </location>
</feature>
<gene>
    <name evidence="2" type="ORF">DPMN_065528</name>
</gene>
<proteinExistence type="predicted"/>